<dbReference type="AlphaFoldDB" id="A0A550CFH7"/>
<name>A0A550CFH7_9AGAR</name>
<evidence type="ECO:0000313" key="1">
    <source>
        <dbReference type="EMBL" id="TRM63558.1"/>
    </source>
</evidence>
<gene>
    <name evidence="1" type="ORF">BD626DRAFT_494681</name>
</gene>
<evidence type="ECO:0000313" key="2">
    <source>
        <dbReference type="Proteomes" id="UP000320762"/>
    </source>
</evidence>
<reference evidence="1 2" key="1">
    <citation type="journal article" date="2019" name="New Phytol.">
        <title>Comparative genomics reveals unique wood-decay strategies and fruiting body development in the Schizophyllaceae.</title>
        <authorList>
            <person name="Almasi E."/>
            <person name="Sahu N."/>
            <person name="Krizsan K."/>
            <person name="Balint B."/>
            <person name="Kovacs G.M."/>
            <person name="Kiss B."/>
            <person name="Cseklye J."/>
            <person name="Drula E."/>
            <person name="Henrissat B."/>
            <person name="Nagy I."/>
            <person name="Chovatia M."/>
            <person name="Adam C."/>
            <person name="LaButti K."/>
            <person name="Lipzen A."/>
            <person name="Riley R."/>
            <person name="Grigoriev I.V."/>
            <person name="Nagy L.G."/>
        </authorList>
    </citation>
    <scope>NUCLEOTIDE SEQUENCE [LARGE SCALE GENOMIC DNA]</scope>
    <source>
        <strain evidence="1 2">NL-1724</strain>
    </source>
</reference>
<evidence type="ECO:0008006" key="3">
    <source>
        <dbReference type="Google" id="ProtNLM"/>
    </source>
</evidence>
<comment type="caution">
    <text evidence="1">The sequence shown here is derived from an EMBL/GenBank/DDBJ whole genome shotgun (WGS) entry which is preliminary data.</text>
</comment>
<dbReference type="Proteomes" id="UP000320762">
    <property type="component" value="Unassembled WGS sequence"/>
</dbReference>
<keyword evidence="2" id="KW-1185">Reference proteome</keyword>
<dbReference type="STRING" id="97359.A0A550CFH7"/>
<protein>
    <recommendedName>
        <fullName evidence="3">F-box domain-containing protein</fullName>
    </recommendedName>
</protein>
<organism evidence="1 2">
    <name type="scientific">Schizophyllum amplum</name>
    <dbReference type="NCBI Taxonomy" id="97359"/>
    <lineage>
        <taxon>Eukaryota</taxon>
        <taxon>Fungi</taxon>
        <taxon>Dikarya</taxon>
        <taxon>Basidiomycota</taxon>
        <taxon>Agaricomycotina</taxon>
        <taxon>Agaricomycetes</taxon>
        <taxon>Agaricomycetidae</taxon>
        <taxon>Agaricales</taxon>
        <taxon>Schizophyllaceae</taxon>
        <taxon>Schizophyllum</taxon>
    </lineage>
</organism>
<dbReference type="EMBL" id="VDMD01000009">
    <property type="protein sequence ID" value="TRM63558.1"/>
    <property type="molecule type" value="Genomic_DNA"/>
</dbReference>
<dbReference type="OrthoDB" id="3258311at2759"/>
<accession>A0A550CFH7</accession>
<proteinExistence type="predicted"/>
<sequence>MDSEDAYDHSLAEDGDEFWRYCDKNPVPMKLYEEKIRENLALHHNIWHFRNNDAKRDPSEHPATEGAEKFQLATCHAFIGFYHTLRLFGTIKGFHTGELDLIGRHRHRYERMRARFDEISNHFMFVSSRCTVTKKPRFLRAIDPFDDVVNGDNIYTFDPPDLWDKFVEKWHISSMYDLKTFQRDLDICRQAISQHRQPRYQMLLLLNLPPELLDQIMSVSCTETLKLWSMTCKTLRECATYYCYEICDYNMDGLAVDWAPVEDLPDNDVRLSAFVQTSAIAQRDALVERMRYIAGRKDIIKRIRSLSFVESWTAEIYRWANKLGCSCYQFISPLLPHLVAHMRSPALASFTYISRYLWGTVWKALGGNSSIHTLELITNLPRNISWSPAPNIRNLEMTLPISSRGGDVWDLVILCPAIIFLRIGTILNDGAPLPARIFTDVSHNPMKRLRRFDFKHVDAEDLVYLATAIEAAGAAPLTHLSITAGTDSHIKKHVAFALARSLRFAPSLRVLHIVGLQYARADFLALLGENVPGLHALVLQHRPSTSRCTQPHACWPCPSYEYAPHLAAFSHLEHLAMNMAVVDHSYASQCMVRMESEYRGAEDADCFALLRWSRKSQTKDSDEDNPMRSDYVSIDSTRAMARLFAVYAPALRTVFLHDVDLPHLHGGWAIDRDEAGKPLPRMDMKASEEEEGYHYGSVKNKEGWKFSEREMRGIPGI</sequence>